<dbReference type="AlphaFoldDB" id="W0E6P1"/>
<dbReference type="KEGG" id="mpur:MARPU_13315"/>
<feature type="transmembrane region" description="Helical" evidence="6">
    <location>
        <begin position="329"/>
        <end position="350"/>
    </location>
</feature>
<keyword evidence="5 6" id="KW-0472">Membrane</keyword>
<evidence type="ECO:0000313" key="7">
    <source>
        <dbReference type="EMBL" id="AHF04711.1"/>
    </source>
</evidence>
<evidence type="ECO:0000256" key="6">
    <source>
        <dbReference type="SAM" id="Phobius"/>
    </source>
</evidence>
<dbReference type="Gene3D" id="1.20.1250.20">
    <property type="entry name" value="MFS general substrate transporter like domains"/>
    <property type="match status" value="2"/>
</dbReference>
<dbReference type="InterPro" id="IPR004896">
    <property type="entry name" value="PucC-rel"/>
</dbReference>
<feature type="transmembrane region" description="Helical" evidence="6">
    <location>
        <begin position="139"/>
        <end position="161"/>
    </location>
</feature>
<organism evidence="7 8">
    <name type="scientific">Marichromatium purpuratum 984</name>
    <dbReference type="NCBI Taxonomy" id="765910"/>
    <lineage>
        <taxon>Bacteria</taxon>
        <taxon>Pseudomonadati</taxon>
        <taxon>Pseudomonadota</taxon>
        <taxon>Gammaproteobacteria</taxon>
        <taxon>Chromatiales</taxon>
        <taxon>Chromatiaceae</taxon>
        <taxon>Marichromatium</taxon>
    </lineage>
</organism>
<dbReference type="SUPFAM" id="SSF103473">
    <property type="entry name" value="MFS general substrate transporter"/>
    <property type="match status" value="1"/>
</dbReference>
<feature type="transmembrane region" description="Helical" evidence="6">
    <location>
        <begin position="356"/>
        <end position="379"/>
    </location>
</feature>
<dbReference type="PIRSF" id="PIRSF016565">
    <property type="entry name" value="PucC"/>
    <property type="match status" value="1"/>
</dbReference>
<dbReference type="eggNOG" id="COG2814">
    <property type="taxonomic scope" value="Bacteria"/>
</dbReference>
<gene>
    <name evidence="7" type="ORF">MARPU_13315</name>
</gene>
<dbReference type="STRING" id="765910.MARPU_13315"/>
<dbReference type="InterPro" id="IPR026036">
    <property type="entry name" value="PucC"/>
</dbReference>
<evidence type="ECO:0000313" key="8">
    <source>
        <dbReference type="Proteomes" id="UP000005275"/>
    </source>
</evidence>
<feature type="transmembrane region" description="Helical" evidence="6">
    <location>
        <begin position="181"/>
        <end position="200"/>
    </location>
</feature>
<dbReference type="Pfam" id="PF03209">
    <property type="entry name" value="PUCC"/>
    <property type="match status" value="1"/>
</dbReference>
<dbReference type="CDD" id="cd06176">
    <property type="entry name" value="MFS_BCD_PucC-like"/>
    <property type="match status" value="1"/>
</dbReference>
<feature type="transmembrane region" description="Helical" evidence="6">
    <location>
        <begin position="70"/>
        <end position="88"/>
    </location>
</feature>
<evidence type="ECO:0000256" key="1">
    <source>
        <dbReference type="ARBA" id="ARBA00004141"/>
    </source>
</evidence>
<feature type="transmembrane region" description="Helical" evidence="6">
    <location>
        <begin position="391"/>
        <end position="414"/>
    </location>
</feature>
<feature type="transmembrane region" description="Helical" evidence="6">
    <location>
        <begin position="39"/>
        <end position="58"/>
    </location>
</feature>
<feature type="transmembrane region" description="Helical" evidence="6">
    <location>
        <begin position="303"/>
        <end position="322"/>
    </location>
</feature>
<keyword evidence="3 6" id="KW-0812">Transmembrane</keyword>
<keyword evidence="4 6" id="KW-1133">Transmembrane helix</keyword>
<evidence type="ECO:0000256" key="4">
    <source>
        <dbReference type="ARBA" id="ARBA00022989"/>
    </source>
</evidence>
<evidence type="ECO:0000256" key="3">
    <source>
        <dbReference type="ARBA" id="ARBA00022692"/>
    </source>
</evidence>
<protein>
    <submittedName>
        <fullName evidence="7">Protein pucC</fullName>
    </submittedName>
</protein>
<proteinExistence type="inferred from homology"/>
<reference evidence="7 8" key="1">
    <citation type="submission" date="2013-12" db="EMBL/GenBank/DDBJ databases">
        <authorList>
            <consortium name="DOE Joint Genome Institute"/>
            <person name="Bryant D.A."/>
            <person name="Huntemann M."/>
            <person name="Han J."/>
            <person name="Chen A."/>
            <person name="Kyrpides N."/>
            <person name="Mavromatis K."/>
            <person name="Markowitz V."/>
            <person name="Palaniappan K."/>
            <person name="Ivanova N."/>
            <person name="Schaumberg A."/>
            <person name="Pati A."/>
            <person name="Liolios K."/>
            <person name="Nordberg H.P."/>
            <person name="Cantor M.N."/>
            <person name="Hua S.X."/>
            <person name="Woyke T."/>
        </authorList>
    </citation>
    <scope>NUCLEOTIDE SEQUENCE [LARGE SCALE GENOMIC DNA]</scope>
    <source>
        <strain evidence="7 8">984</strain>
    </source>
</reference>
<dbReference type="GO" id="GO:0016020">
    <property type="term" value="C:membrane"/>
    <property type="evidence" value="ECO:0007669"/>
    <property type="project" value="UniProtKB-SubCell"/>
</dbReference>
<feature type="transmembrane region" description="Helical" evidence="6">
    <location>
        <begin position="108"/>
        <end position="132"/>
    </location>
</feature>
<dbReference type="Proteomes" id="UP000005275">
    <property type="component" value="Chromosome"/>
</dbReference>
<comment type="subcellular location">
    <subcellularLocation>
        <location evidence="1">Membrane</location>
        <topology evidence="1">Multi-pass membrane protein</topology>
    </subcellularLocation>
</comment>
<keyword evidence="8" id="KW-1185">Reference proteome</keyword>
<name>W0E6P1_MARPU</name>
<feature type="transmembrane region" description="Helical" evidence="6">
    <location>
        <begin position="212"/>
        <end position="232"/>
    </location>
</feature>
<sequence>MSRPKSVLEHSEKMRRLLNFLVTLPFADAGTAQLPLSRLLRLSLFQVSVGMAMVLLYGTLNRVMVVELGVSAWLVSLMVALPLVFAPFRALIGHRSDYHHSAFGWRRVPYIAIGSMLQYGGFAIMPYSILILSDPANPLMIVGQLFAAASFLLVGAGLHTVQTAGLALATDLAPEEKRPRVVALLYAMLLLGMVASALLFGHLLEDFSHQRLVEVVHAVALATIVMNLIALWRQESIDLKRAVANIPRPPFAETWRAFLKGGLASRLLIALGLGTAGFSMQEILLEPYGAQVLGLTVSQTTTLTAILAGGTFAAFALSAYLLSRGGDSYRLAGSGALIGVFAFLLVIVSATAESPMLFRFGTALIGFGAGLLGVGTLTAAMGLAQRGNAGLALGAWGAVQATTQGLAIALGGALRDGITSMAEAGILGAEFTDPSLAYRVVYGLEVVLLVAALLVLIPLLLRARREASRAPAQFGLDQMP</sequence>
<dbReference type="HOGENOM" id="CLU_030017_0_0_6"/>
<dbReference type="PANTHER" id="PTHR23538:SF1">
    <property type="entry name" value="44.5 KD BACTERIOCHLOROPHYLL SYNTHASE SUBUNIT"/>
    <property type="match status" value="1"/>
</dbReference>
<evidence type="ECO:0000256" key="2">
    <source>
        <dbReference type="ARBA" id="ARBA00008412"/>
    </source>
</evidence>
<dbReference type="EMBL" id="CP007031">
    <property type="protein sequence ID" value="AHF04711.1"/>
    <property type="molecule type" value="Genomic_DNA"/>
</dbReference>
<dbReference type="PANTHER" id="PTHR23538">
    <property type="entry name" value="44.5 KD BACTERIOCHLOROPHYLL SYNTHASE SUBUNIT"/>
    <property type="match status" value="1"/>
</dbReference>
<evidence type="ECO:0000256" key="5">
    <source>
        <dbReference type="ARBA" id="ARBA00023136"/>
    </source>
</evidence>
<comment type="similarity">
    <text evidence="2">Belongs to the PucC family.</text>
</comment>
<feature type="transmembrane region" description="Helical" evidence="6">
    <location>
        <begin position="440"/>
        <end position="461"/>
    </location>
</feature>
<accession>W0E6P1</accession>
<dbReference type="InterPro" id="IPR036259">
    <property type="entry name" value="MFS_trans_sf"/>
</dbReference>